<evidence type="ECO:0000313" key="1">
    <source>
        <dbReference type="EMBL" id="TNV78671.1"/>
    </source>
</evidence>
<dbReference type="EMBL" id="RRYP01010018">
    <property type="protein sequence ID" value="TNV78671.1"/>
    <property type="molecule type" value="Genomic_DNA"/>
</dbReference>
<dbReference type="Proteomes" id="UP000785679">
    <property type="component" value="Unassembled WGS sequence"/>
</dbReference>
<comment type="caution">
    <text evidence="1">The sequence shown here is derived from an EMBL/GenBank/DDBJ whole genome shotgun (WGS) entry which is preliminary data.</text>
</comment>
<accession>A0A8J8NR52</accession>
<dbReference type="AlphaFoldDB" id="A0A8J8NR52"/>
<name>A0A8J8NR52_HALGN</name>
<proteinExistence type="predicted"/>
<protein>
    <submittedName>
        <fullName evidence="1">Uncharacterized protein</fullName>
    </submittedName>
</protein>
<reference evidence="1" key="1">
    <citation type="submission" date="2019-06" db="EMBL/GenBank/DDBJ databases">
        <authorList>
            <person name="Zheng W."/>
        </authorList>
    </citation>
    <scope>NUCLEOTIDE SEQUENCE</scope>
    <source>
        <strain evidence="1">QDHG01</strain>
    </source>
</reference>
<organism evidence="1 2">
    <name type="scientific">Halteria grandinella</name>
    <dbReference type="NCBI Taxonomy" id="5974"/>
    <lineage>
        <taxon>Eukaryota</taxon>
        <taxon>Sar</taxon>
        <taxon>Alveolata</taxon>
        <taxon>Ciliophora</taxon>
        <taxon>Intramacronucleata</taxon>
        <taxon>Spirotrichea</taxon>
        <taxon>Stichotrichia</taxon>
        <taxon>Sporadotrichida</taxon>
        <taxon>Halteriidae</taxon>
        <taxon>Halteria</taxon>
    </lineage>
</organism>
<sequence>MTLSIPLYESDKTLRIDAFLIRMTVLKDQDLKQAINNNFPKNNTLILKKLFDMLGAQAVSTRLLVIAQLAQPEDQYSNESAREFLKNHFQRCLYGSHPPDIDFIQIAPGEKLFQEEMLAKVLEKVRQEGPRPFCQIVY</sequence>
<evidence type="ECO:0000313" key="2">
    <source>
        <dbReference type="Proteomes" id="UP000785679"/>
    </source>
</evidence>
<keyword evidence="2" id="KW-1185">Reference proteome</keyword>
<gene>
    <name evidence="1" type="ORF">FGO68_gene5977</name>
</gene>